<evidence type="ECO:0000256" key="3">
    <source>
        <dbReference type="ARBA" id="ARBA00022490"/>
    </source>
</evidence>
<evidence type="ECO:0000256" key="5">
    <source>
        <dbReference type="ARBA" id="ARBA00023242"/>
    </source>
</evidence>
<dbReference type="InterPro" id="IPR035979">
    <property type="entry name" value="RBD_domain_sf"/>
</dbReference>
<dbReference type="SUPFAM" id="SSF54928">
    <property type="entry name" value="RNA-binding domain, RBD"/>
    <property type="match status" value="1"/>
</dbReference>
<dbReference type="GO" id="GO:0003729">
    <property type="term" value="F:mRNA binding"/>
    <property type="evidence" value="ECO:0007669"/>
    <property type="project" value="InterPro"/>
</dbReference>
<feature type="region of interest" description="Disordered" evidence="7">
    <location>
        <begin position="189"/>
        <end position="214"/>
    </location>
</feature>
<keyword evidence="3" id="KW-0963">Cytoplasm</keyword>
<dbReference type="InterPro" id="IPR000504">
    <property type="entry name" value="RRM_dom"/>
</dbReference>
<name>A0A8H7ZQH0_9FUNG</name>
<evidence type="ECO:0000256" key="7">
    <source>
        <dbReference type="SAM" id="MobiDB-lite"/>
    </source>
</evidence>
<comment type="subcellular location">
    <subcellularLocation>
        <location evidence="2">Cytoplasm</location>
    </subcellularLocation>
    <subcellularLocation>
        <location evidence="1">Nucleus</location>
    </subcellularLocation>
</comment>
<dbReference type="InterPro" id="IPR012677">
    <property type="entry name" value="Nucleotide-bd_a/b_plait_sf"/>
</dbReference>
<proteinExistence type="predicted"/>
<protein>
    <recommendedName>
        <fullName evidence="8">RRM domain-containing protein</fullName>
    </recommendedName>
</protein>
<evidence type="ECO:0000313" key="9">
    <source>
        <dbReference type="EMBL" id="KAG5457529.1"/>
    </source>
</evidence>
<sequence>FPGPLATFRRAGAHAGCVPSSALVGRLVPVRRFAAWDAPSDVCPGPNAFAAANPRFAAILERRRTEGVRAPISFESVKDDSKAASVGKAARSIEGWIVLVTGVHEECDEETIVDRFSEFGEIKNLHLNLDRRTGYAKVGTKGERRCGTRGYALLEYERFSEAKEAIDNMNGTTMLDNTIECDLAFVKPPQSRENGRRGFVRQRRGRSTSPDERR</sequence>
<dbReference type="PROSITE" id="PS50102">
    <property type="entry name" value="RRM"/>
    <property type="match status" value="1"/>
</dbReference>
<evidence type="ECO:0000259" key="8">
    <source>
        <dbReference type="PROSITE" id="PS50102"/>
    </source>
</evidence>
<dbReference type="Gene3D" id="3.30.70.330">
    <property type="match status" value="1"/>
</dbReference>
<dbReference type="InterPro" id="IPR008111">
    <property type="entry name" value="RNA-bd_8"/>
</dbReference>
<evidence type="ECO:0000313" key="10">
    <source>
        <dbReference type="Proteomes" id="UP000673691"/>
    </source>
</evidence>
<dbReference type="Proteomes" id="UP000673691">
    <property type="component" value="Unassembled WGS sequence"/>
</dbReference>
<dbReference type="PANTHER" id="PTHR45894">
    <property type="entry name" value="RNA-BINDING PROTEIN 8A"/>
    <property type="match status" value="1"/>
</dbReference>
<feature type="domain" description="RRM" evidence="8">
    <location>
        <begin position="96"/>
        <end position="186"/>
    </location>
</feature>
<evidence type="ECO:0000256" key="2">
    <source>
        <dbReference type="ARBA" id="ARBA00004496"/>
    </source>
</evidence>
<dbReference type="InterPro" id="IPR033744">
    <property type="entry name" value="RRM_RBM8"/>
</dbReference>
<dbReference type="SMART" id="SM00360">
    <property type="entry name" value="RRM"/>
    <property type="match status" value="1"/>
</dbReference>
<dbReference type="AlphaFoldDB" id="A0A8H7ZQH0"/>
<evidence type="ECO:0000256" key="1">
    <source>
        <dbReference type="ARBA" id="ARBA00004123"/>
    </source>
</evidence>
<evidence type="ECO:0000256" key="6">
    <source>
        <dbReference type="PROSITE-ProRule" id="PRU00176"/>
    </source>
</evidence>
<feature type="non-terminal residue" evidence="9">
    <location>
        <position position="1"/>
    </location>
</feature>
<organism evidence="9 10">
    <name type="scientific">Olpidium bornovanus</name>
    <dbReference type="NCBI Taxonomy" id="278681"/>
    <lineage>
        <taxon>Eukaryota</taxon>
        <taxon>Fungi</taxon>
        <taxon>Fungi incertae sedis</taxon>
        <taxon>Olpidiomycota</taxon>
        <taxon>Olpidiomycotina</taxon>
        <taxon>Olpidiomycetes</taxon>
        <taxon>Olpidiales</taxon>
        <taxon>Olpidiaceae</taxon>
        <taxon>Olpidium</taxon>
    </lineage>
</organism>
<dbReference type="OrthoDB" id="15688at2759"/>
<keyword evidence="10" id="KW-1185">Reference proteome</keyword>
<reference evidence="9 10" key="1">
    <citation type="journal article" name="Sci. Rep.">
        <title>Genome-scale phylogenetic analyses confirm Olpidium as the closest living zoosporic fungus to the non-flagellated, terrestrial fungi.</title>
        <authorList>
            <person name="Chang Y."/>
            <person name="Rochon D."/>
            <person name="Sekimoto S."/>
            <person name="Wang Y."/>
            <person name="Chovatia M."/>
            <person name="Sandor L."/>
            <person name="Salamov A."/>
            <person name="Grigoriev I.V."/>
            <person name="Stajich J.E."/>
            <person name="Spatafora J.W."/>
        </authorList>
    </citation>
    <scope>NUCLEOTIDE SEQUENCE [LARGE SCALE GENOMIC DNA]</scope>
    <source>
        <strain evidence="9">S191</strain>
    </source>
</reference>
<dbReference type="GO" id="GO:0005634">
    <property type="term" value="C:nucleus"/>
    <property type="evidence" value="ECO:0007669"/>
    <property type="project" value="UniProtKB-SubCell"/>
</dbReference>
<dbReference type="CDD" id="cd12324">
    <property type="entry name" value="RRM_RBM8"/>
    <property type="match status" value="1"/>
</dbReference>
<gene>
    <name evidence="9" type="ORF">BJ554DRAFT_2427</name>
</gene>
<keyword evidence="4 6" id="KW-0694">RNA-binding</keyword>
<dbReference type="EMBL" id="JAEFCI010009917">
    <property type="protein sequence ID" value="KAG5457529.1"/>
    <property type="molecule type" value="Genomic_DNA"/>
</dbReference>
<dbReference type="Pfam" id="PF00076">
    <property type="entry name" value="RRM_1"/>
    <property type="match status" value="2"/>
</dbReference>
<accession>A0A8H7ZQH0</accession>
<dbReference type="GO" id="GO:0006396">
    <property type="term" value="P:RNA processing"/>
    <property type="evidence" value="ECO:0007669"/>
    <property type="project" value="InterPro"/>
</dbReference>
<dbReference type="GO" id="GO:0005737">
    <property type="term" value="C:cytoplasm"/>
    <property type="evidence" value="ECO:0007669"/>
    <property type="project" value="UniProtKB-SubCell"/>
</dbReference>
<comment type="caution">
    <text evidence="9">The sequence shown here is derived from an EMBL/GenBank/DDBJ whole genome shotgun (WGS) entry which is preliminary data.</text>
</comment>
<evidence type="ECO:0000256" key="4">
    <source>
        <dbReference type="ARBA" id="ARBA00022884"/>
    </source>
</evidence>
<keyword evidence="5" id="KW-0539">Nucleus</keyword>